<dbReference type="AlphaFoldDB" id="A0A0D3FNU1"/>
<evidence type="ECO:0000256" key="1">
    <source>
        <dbReference type="SAM" id="MobiDB-lite"/>
    </source>
</evidence>
<organism evidence="2">
    <name type="scientific">Oryza barthii</name>
    <dbReference type="NCBI Taxonomy" id="65489"/>
    <lineage>
        <taxon>Eukaryota</taxon>
        <taxon>Viridiplantae</taxon>
        <taxon>Streptophyta</taxon>
        <taxon>Embryophyta</taxon>
        <taxon>Tracheophyta</taxon>
        <taxon>Spermatophyta</taxon>
        <taxon>Magnoliopsida</taxon>
        <taxon>Liliopsida</taxon>
        <taxon>Poales</taxon>
        <taxon>Poaceae</taxon>
        <taxon>BOP clade</taxon>
        <taxon>Oryzoideae</taxon>
        <taxon>Oryzeae</taxon>
        <taxon>Oryzinae</taxon>
        <taxon>Oryza</taxon>
    </lineage>
</organism>
<evidence type="ECO:0000313" key="3">
    <source>
        <dbReference type="Proteomes" id="UP000026960"/>
    </source>
</evidence>
<name>A0A0D3FNU1_9ORYZ</name>
<feature type="compositionally biased region" description="Basic and acidic residues" evidence="1">
    <location>
        <begin position="72"/>
        <end position="91"/>
    </location>
</feature>
<protein>
    <submittedName>
        <fullName evidence="2">Uncharacterized protein</fullName>
    </submittedName>
</protein>
<reference evidence="2" key="1">
    <citation type="journal article" date="2009" name="Rice">
        <title>De Novo Next Generation Sequencing of Plant Genomes.</title>
        <authorList>
            <person name="Rounsley S."/>
            <person name="Marri P.R."/>
            <person name="Yu Y."/>
            <person name="He R."/>
            <person name="Sisneros N."/>
            <person name="Goicoechea J.L."/>
            <person name="Lee S.J."/>
            <person name="Angelova A."/>
            <person name="Kudrna D."/>
            <person name="Luo M."/>
            <person name="Affourtit J."/>
            <person name="Desany B."/>
            <person name="Knight J."/>
            <person name="Niazi F."/>
            <person name="Egholm M."/>
            <person name="Wing R.A."/>
        </authorList>
    </citation>
    <scope>NUCLEOTIDE SEQUENCE [LARGE SCALE GENOMIC DNA]</scope>
    <source>
        <strain evidence="2">cv. IRGC 105608</strain>
    </source>
</reference>
<dbReference type="EnsemblPlants" id="OBART03G33480.1">
    <property type="protein sequence ID" value="OBART03G33480.1"/>
    <property type="gene ID" value="OBART03G33480"/>
</dbReference>
<dbReference type="HOGENOM" id="CLU_168555_0_0_1"/>
<dbReference type="Gramene" id="OBART03G33480.1">
    <property type="protein sequence ID" value="OBART03G33480.1"/>
    <property type="gene ID" value="OBART03G33480"/>
</dbReference>
<evidence type="ECO:0000313" key="2">
    <source>
        <dbReference type="EnsemblPlants" id="OBART03G33480.1"/>
    </source>
</evidence>
<reference evidence="2" key="2">
    <citation type="submission" date="2015-03" db="UniProtKB">
        <authorList>
            <consortium name="EnsemblPlants"/>
        </authorList>
    </citation>
    <scope>IDENTIFICATION</scope>
</reference>
<keyword evidence="3" id="KW-1185">Reference proteome</keyword>
<dbReference type="PaxDb" id="65489-OBART03G33480.1"/>
<accession>A0A0D3FNU1</accession>
<feature type="region of interest" description="Disordered" evidence="1">
    <location>
        <begin position="72"/>
        <end position="118"/>
    </location>
</feature>
<proteinExistence type="predicted"/>
<dbReference type="Proteomes" id="UP000026960">
    <property type="component" value="Chromosome 3"/>
</dbReference>
<sequence>MRHAIPDLIRYEAEITSSRGLFGKRITVAPGVLVSGGSPNEEGQDWKQIEDGRRRPVAVSYSHGRRLRCIAEGRREEEEEEVGRSRRGKDLDLDDSEGIWRDCHPSRPPARWQGGGLP</sequence>